<organism evidence="4 5">
    <name type="scientific">Aequorivita viscosa</name>
    <dbReference type="NCBI Taxonomy" id="797419"/>
    <lineage>
        <taxon>Bacteria</taxon>
        <taxon>Pseudomonadati</taxon>
        <taxon>Bacteroidota</taxon>
        <taxon>Flavobacteriia</taxon>
        <taxon>Flavobacteriales</taxon>
        <taxon>Flavobacteriaceae</taxon>
        <taxon>Aequorivita</taxon>
    </lineage>
</organism>
<dbReference type="InterPro" id="IPR012910">
    <property type="entry name" value="Plug_dom"/>
</dbReference>
<dbReference type="Gene3D" id="2.60.40.1120">
    <property type="entry name" value="Carboxypeptidase-like, regulatory domain"/>
    <property type="match status" value="1"/>
</dbReference>
<protein>
    <submittedName>
        <fullName evidence="4">TonB-dependent outer membrane receptor, SusC/RagA subfamily, signature region</fullName>
    </submittedName>
</protein>
<dbReference type="Gene3D" id="1.50.10.20">
    <property type="match status" value="1"/>
</dbReference>
<gene>
    <name evidence="4" type="ORF">SAMN04487908_10898</name>
</gene>
<evidence type="ECO:0000259" key="3">
    <source>
        <dbReference type="SMART" id="SM01360"/>
    </source>
</evidence>
<accession>A0A1M6FZC6</accession>
<dbReference type="InterPro" id="IPR041246">
    <property type="entry name" value="Bact_MG10"/>
</dbReference>
<sequence>MIKNLTLFIILLFSLNSFGQNFERNWKKVIEYEEVGSIKSAFKEVNKIYKKAKRRGDELEIIKTFFFRSKYIQKLEEDAQSLIIKNIKSDIAEISEPNKAVLEYIYITSLNDYLRRNKYQIQGRTATESTFNPDFQSWSLPDFEREVDFYISKSLANKNSLKNTALIDFESILYFEKLALLENRNLYEFLLEKYIEIYASHINRWDEVPPLFSTIKQSVLGESSEFTSLKFDSLPDSNLKKTTLLYQELERSNLTDRRYELKRLQFFDTYVYKDSEGFLQILTRFQNATKKTELRQEVQLLRANLYSKLASKDKHPEYNKTAIQVLDSILKIESRSNTYKLAFIKKEQILSKEIKVKLQRFVYEGENTRAFVNFKNADSLFLKAYKVSNDFEIPNNAFQRDSWITNIIRNGNQQQPTSYKLPNKEDFFEYSTEILLPLLPKGTYLMLFEADKSGFNKTDNFNYLFVTVSDFSVLQKSRNNVDYLQVVDRKTGQPKKDVSIAFANTKVKTNEQGTVAVENWKPHIGNNRNSLAEVTNATDTLNVNFHRGYYKKYNNDDYEAYFGKVQFFLDRAIYRPGQKVYVKGIALQKKNGVKSTVPNLTVYVEISDPNYNTVKELEIQTNEFGSFTFEFIIPKDGPTGRYSIEVDEPDNIENDPLYNEEDEEHLFWDFVDFNFSAVNFNVEEYKRPTFKIEFEPIKETVVVNQEVTVSGKATAFSGVNLDASKVIYRVERNSYPSYWRTYYSEETKTIAEGETITEDDGSFKIDFTAIPYSSMDKKELPVFHYTVYADITDARGETQSSQTTVKVGYHNLALTAVIPQLINTKNENVLTLNSTNLNGEFLATKGKVEIYYQSKIESKFKDRVFPNPEIPGFTEEEFEKLFPFEKNTNSEKQLEVLVFSKEINTETENELSLDFLKEKAIGNYKLVFSAVDTEDNLIKTSSEFKVIHSDTDLVNKLFTLTQKNDNPFKDGFAELEVRSEIKTIFLNVSNNGTSSSEILHIKLEDGYSKIRIPIDSKRTDNVNLSFESYFENQLFTESFPIAKKESGEINIAIKTFRNKIEPGSKQTWSFSITKKDKATEAEVLASMYDSSLDQFKVEDWNKLNFRHYYGYSNYSRTSNLSNSDSYTRLRNLNSELPRFQFSNNNVDIFWFGFDFANPSNNLIFKHSKKAISKIPSNASTVYGIITDDSGLPLPGANVIVKGTNRGTQSDFDGYYSIDVAQGEELVFSYVGFDTQEINVKSDEYDISLDPGASLEEVVVTGYSSSEKTVQTSAIVSYKIDDILAGKVSGVTINQETGKPGQGATVKIRGSGSLSPGTSNVLAIIDGVPVNSDKNSEDTADILASLNNDDIANISILKGNEATALYGSRGANGVIIITTKSGLQELTEVKTRTNFNETAFFEPQLRTDKKGNISFNFTSPEALTQWKLRLLAHNKKAESGYLENFVITQKELMIVPNMPRFFREKDSISISARISNLTSENKTGIAMLQLFDAVSMKRIDIEMGNEINHRNFQTSAKGNTTVSWKIRIPEGVQGVQYKVVAKSGKFTDGEENLIPVLTNTILVTESIPIWVRGNTTKEYSFEKLKNNTSTTLKNHQLTLEYTSNPTWLAIQALPYLIEYEHDCSEQVFARFYANSIASEILNSNPRIAAYFKTKEPLDLKSELEQNEELKSIILSETPWFRDSESEEEKKARLALFFNLDKLQESQESTFKKLQNQQMANGAFPWFEGGRESEFITRYIVAGFGKLNKQTDSIAFDYKAITDKAIRFLDNKTEKRYYKNKGLTNFNSFLNIRKTHYLYTRSFYLKSNKISDSLQLAIDKDLASLKDNWLQTSLFQKAMAAIVLHRFGDSKTAEKIINNLKETSSNNEDWGMYWIENKPGWYWYNAPIETQALLIEAFSEIENDRKSVEAMKVWLLKNKQVKHWSSTKSTTEAINSMLQYGKDWTDVKDKTKFKLGDSKLLKQKLAEVEKEVETGYFKLNFKPSEIQKDMADLSINNKSDVPGFGGFYWQYFEQADKIESNSDKPLSIKKELYLKKNTSTGQQLQRITEENQLKLGDLITVRLIIATKENMEFVHLKDMRASAFEPVDVLSEYEYKDGLGYYKSTRDAATHFFFDNISKGTYVLEYDVRANNIGNFSNGITTIQSMYAPEFGDHSEGIRVTILE</sequence>
<keyword evidence="2" id="KW-0472">Membrane</keyword>
<dbReference type="Proteomes" id="UP000184172">
    <property type="component" value="Unassembled WGS sequence"/>
</dbReference>
<proteinExistence type="inferred from homology"/>
<dbReference type="OrthoDB" id="9767116at2"/>
<dbReference type="InterPro" id="IPR008930">
    <property type="entry name" value="Terpenoid_cyclase/PrenylTrfase"/>
</dbReference>
<dbReference type="NCBIfam" id="TIGR04057">
    <property type="entry name" value="SusC_RagA_signa"/>
    <property type="match status" value="1"/>
</dbReference>
<evidence type="ECO:0000313" key="4">
    <source>
        <dbReference type="EMBL" id="SHJ03105.1"/>
    </source>
</evidence>
<dbReference type="InterPro" id="IPR037066">
    <property type="entry name" value="Plug_dom_sf"/>
</dbReference>
<dbReference type="SUPFAM" id="SSF56935">
    <property type="entry name" value="Porins"/>
    <property type="match status" value="1"/>
</dbReference>
<dbReference type="Pfam" id="PF00207">
    <property type="entry name" value="A2M"/>
    <property type="match status" value="1"/>
</dbReference>
<evidence type="ECO:0000313" key="5">
    <source>
        <dbReference type="Proteomes" id="UP000184172"/>
    </source>
</evidence>
<dbReference type="EMBL" id="FQYV01000008">
    <property type="protein sequence ID" value="SHJ03105.1"/>
    <property type="molecule type" value="Genomic_DNA"/>
</dbReference>
<feature type="domain" description="Alpha-2-macroglobulin" evidence="3">
    <location>
        <begin position="1397"/>
        <end position="1487"/>
    </location>
</feature>
<dbReference type="GO" id="GO:0004866">
    <property type="term" value="F:endopeptidase inhibitor activity"/>
    <property type="evidence" value="ECO:0007669"/>
    <property type="project" value="InterPro"/>
</dbReference>
<comment type="subcellular location">
    <subcellularLocation>
        <location evidence="2">Cell outer membrane</location>
        <topology evidence="2">Multi-pass membrane protein</topology>
    </subcellularLocation>
</comment>
<evidence type="ECO:0000256" key="2">
    <source>
        <dbReference type="PROSITE-ProRule" id="PRU01360"/>
    </source>
</evidence>
<dbReference type="PANTHER" id="PTHR40094">
    <property type="entry name" value="ALPHA-2-MACROGLOBULIN HOMOLOG"/>
    <property type="match status" value="1"/>
</dbReference>
<name>A0A1M6FZC6_9FLAO</name>
<dbReference type="RefSeq" id="WP_073217063.1">
    <property type="nucleotide sequence ID" value="NZ_FNNS01000009.1"/>
</dbReference>
<dbReference type="Gene3D" id="2.60.40.1930">
    <property type="match status" value="1"/>
</dbReference>
<dbReference type="InterPro" id="IPR051802">
    <property type="entry name" value="YfhM-like"/>
</dbReference>
<dbReference type="SMART" id="SM01360">
    <property type="entry name" value="A2M"/>
    <property type="match status" value="1"/>
</dbReference>
<keyword evidence="2" id="KW-0813">Transport</keyword>
<keyword evidence="2" id="KW-0998">Cell outer membrane</keyword>
<dbReference type="Pfam" id="PF07715">
    <property type="entry name" value="Plug"/>
    <property type="match status" value="1"/>
</dbReference>
<dbReference type="Gene3D" id="2.170.130.10">
    <property type="entry name" value="TonB-dependent receptor, plug domain"/>
    <property type="match status" value="1"/>
</dbReference>
<dbReference type="InterPro" id="IPR002890">
    <property type="entry name" value="MG2"/>
</dbReference>
<keyword evidence="5" id="KW-1185">Reference proteome</keyword>
<keyword evidence="2" id="KW-0812">Transmembrane</keyword>
<dbReference type="GO" id="GO:0009279">
    <property type="term" value="C:cell outer membrane"/>
    <property type="evidence" value="ECO:0007669"/>
    <property type="project" value="UniProtKB-SubCell"/>
</dbReference>
<dbReference type="Pfam" id="PF17973">
    <property type="entry name" value="bMG10"/>
    <property type="match status" value="1"/>
</dbReference>
<dbReference type="InterPro" id="IPR039426">
    <property type="entry name" value="TonB-dep_rcpt-like"/>
</dbReference>
<evidence type="ECO:0000256" key="1">
    <source>
        <dbReference type="ARBA" id="ARBA00010556"/>
    </source>
</evidence>
<comment type="similarity">
    <text evidence="1">Belongs to the protease inhibitor I39 (alpha-2-macroglobulin) family. Bacterial alpha-2-macroglobulin subfamily.</text>
</comment>
<dbReference type="PANTHER" id="PTHR40094:SF1">
    <property type="entry name" value="UBIQUITIN DOMAIN-CONTAINING PROTEIN"/>
    <property type="match status" value="1"/>
</dbReference>
<keyword evidence="4" id="KW-0675">Receptor</keyword>
<dbReference type="Pfam" id="PF13715">
    <property type="entry name" value="CarbopepD_reg_2"/>
    <property type="match status" value="1"/>
</dbReference>
<dbReference type="PROSITE" id="PS52016">
    <property type="entry name" value="TONB_DEPENDENT_REC_3"/>
    <property type="match status" value="1"/>
</dbReference>
<dbReference type="STRING" id="797419.SAMN05216556_10917"/>
<reference evidence="5" key="1">
    <citation type="submission" date="2016-11" db="EMBL/GenBank/DDBJ databases">
        <authorList>
            <person name="Varghese N."/>
            <person name="Submissions S."/>
        </authorList>
    </citation>
    <scope>NUCLEOTIDE SEQUENCE [LARGE SCALE GENOMIC DNA]</scope>
    <source>
        <strain evidence="5">DSM 26349</strain>
    </source>
</reference>
<dbReference type="Pfam" id="PF01835">
    <property type="entry name" value="MG2"/>
    <property type="match status" value="1"/>
</dbReference>
<keyword evidence="2" id="KW-1134">Transmembrane beta strand</keyword>
<dbReference type="SUPFAM" id="SSF49464">
    <property type="entry name" value="Carboxypeptidase regulatory domain-like"/>
    <property type="match status" value="1"/>
</dbReference>
<comment type="similarity">
    <text evidence="2">Belongs to the TonB-dependent receptor family.</text>
</comment>
<dbReference type="InterPro" id="IPR001599">
    <property type="entry name" value="Macroglobln_a2"/>
</dbReference>
<dbReference type="SUPFAM" id="SSF48239">
    <property type="entry name" value="Terpenoid cyclases/Protein prenyltransferases"/>
    <property type="match status" value="1"/>
</dbReference>
<dbReference type="InterPro" id="IPR008969">
    <property type="entry name" value="CarboxyPept-like_regulatory"/>
</dbReference>
<dbReference type="InterPro" id="IPR023997">
    <property type="entry name" value="TonB-dep_OMP_SusC/RagA_CS"/>
</dbReference>